<evidence type="ECO:0000256" key="5">
    <source>
        <dbReference type="ARBA" id="ARBA00023128"/>
    </source>
</evidence>
<evidence type="ECO:0000313" key="9">
    <source>
        <dbReference type="Proteomes" id="UP000053097"/>
    </source>
</evidence>
<evidence type="ECO:0000256" key="1">
    <source>
        <dbReference type="ARBA" id="ARBA00004173"/>
    </source>
</evidence>
<dbReference type="InterPro" id="IPR000473">
    <property type="entry name" value="Ribosomal_bL36"/>
</dbReference>
<comment type="similarity">
    <text evidence="2 7">Belongs to the bacterial ribosomal protein bL36 family.</text>
</comment>
<dbReference type="InterPro" id="IPR052143">
    <property type="entry name" value="Mitoribosomal_bL36m"/>
</dbReference>
<evidence type="ECO:0000256" key="3">
    <source>
        <dbReference type="ARBA" id="ARBA00022946"/>
    </source>
</evidence>
<evidence type="ECO:0000256" key="2">
    <source>
        <dbReference type="ARBA" id="ARBA00007645"/>
    </source>
</evidence>
<dbReference type="NCBIfam" id="TIGR01022">
    <property type="entry name" value="rpmJ_bact"/>
    <property type="match status" value="1"/>
</dbReference>
<reference evidence="8 9" key="1">
    <citation type="journal article" date="2014" name="Curr. Biol.">
        <title>The genome of the clonal raider ant Cerapachys biroi.</title>
        <authorList>
            <person name="Oxley P.R."/>
            <person name="Ji L."/>
            <person name="Fetter-Pruneda I."/>
            <person name="McKenzie S.K."/>
            <person name="Li C."/>
            <person name="Hu H."/>
            <person name="Zhang G."/>
            <person name="Kronauer D.J."/>
        </authorList>
    </citation>
    <scope>NUCLEOTIDE SEQUENCE [LARGE SCALE GENOMIC DNA]</scope>
</reference>
<dbReference type="InterPro" id="IPR035977">
    <property type="entry name" value="Ribosomal_bL36_sp"/>
</dbReference>
<dbReference type="PANTHER" id="PTHR46909">
    <property type="entry name" value="39S RIBOSOMAL PROTEIN L36, MITOCHONDRIAL"/>
    <property type="match status" value="1"/>
</dbReference>
<dbReference type="Proteomes" id="UP000053097">
    <property type="component" value="Unassembled WGS sequence"/>
</dbReference>
<evidence type="ECO:0000256" key="4">
    <source>
        <dbReference type="ARBA" id="ARBA00022980"/>
    </source>
</evidence>
<feature type="non-terminal residue" evidence="8">
    <location>
        <position position="1"/>
    </location>
</feature>
<dbReference type="PANTHER" id="PTHR46909:SF1">
    <property type="entry name" value="LARGE RIBOSOMAL SUBUNIT PROTEIN BL36M"/>
    <property type="match status" value="1"/>
</dbReference>
<sequence length="182" mass="20747">LAAKMNAGVILRSMHRAINSTISNILSIRTVRGVTARNIHYVCDRRKLDHPQSSLSGHSTFNLLQPILPIYNSICGLKFKTQLQLRCKDCFLVARKERWFVMCKTHPRHKQAQIKKKEYKTWILTSASQNTHRTYRGNGNVKGTTVESLASISSHSSSSLLADFSFHKFSRTEDMTPSQAWK</sequence>
<evidence type="ECO:0000256" key="7">
    <source>
        <dbReference type="RuleBase" id="RU000570"/>
    </source>
</evidence>
<organism evidence="8 9">
    <name type="scientific">Ooceraea biroi</name>
    <name type="common">Clonal raider ant</name>
    <name type="synonym">Cerapachys biroi</name>
    <dbReference type="NCBI Taxonomy" id="2015173"/>
    <lineage>
        <taxon>Eukaryota</taxon>
        <taxon>Metazoa</taxon>
        <taxon>Ecdysozoa</taxon>
        <taxon>Arthropoda</taxon>
        <taxon>Hexapoda</taxon>
        <taxon>Insecta</taxon>
        <taxon>Pterygota</taxon>
        <taxon>Neoptera</taxon>
        <taxon>Endopterygota</taxon>
        <taxon>Hymenoptera</taxon>
        <taxon>Apocrita</taxon>
        <taxon>Aculeata</taxon>
        <taxon>Formicoidea</taxon>
        <taxon>Formicidae</taxon>
        <taxon>Dorylinae</taxon>
        <taxon>Ooceraea</taxon>
    </lineage>
</organism>
<dbReference type="AlphaFoldDB" id="A0A026WQF7"/>
<dbReference type="GO" id="GO:0003735">
    <property type="term" value="F:structural constituent of ribosome"/>
    <property type="evidence" value="ECO:0007669"/>
    <property type="project" value="InterPro"/>
</dbReference>
<gene>
    <name evidence="8" type="ORF">X777_01212</name>
</gene>
<dbReference type="SUPFAM" id="SSF57840">
    <property type="entry name" value="Ribosomal protein L36"/>
    <property type="match status" value="1"/>
</dbReference>
<keyword evidence="6 7" id="KW-0687">Ribonucleoprotein</keyword>
<dbReference type="GO" id="GO:0006412">
    <property type="term" value="P:translation"/>
    <property type="evidence" value="ECO:0007669"/>
    <property type="project" value="InterPro"/>
</dbReference>
<accession>A0A026WQF7</accession>
<dbReference type="GO" id="GO:0005762">
    <property type="term" value="C:mitochondrial large ribosomal subunit"/>
    <property type="evidence" value="ECO:0007669"/>
    <property type="project" value="TreeGrafter"/>
</dbReference>
<dbReference type="EMBL" id="KK107128">
    <property type="protein sequence ID" value="EZA58255.1"/>
    <property type="molecule type" value="Genomic_DNA"/>
</dbReference>
<name>A0A026WQF7_OOCBI</name>
<proteinExistence type="inferred from homology"/>
<dbReference type="STRING" id="2015173.A0A026WQF7"/>
<evidence type="ECO:0000313" key="8">
    <source>
        <dbReference type="EMBL" id="EZA58255.1"/>
    </source>
</evidence>
<keyword evidence="3" id="KW-0809">Transit peptide</keyword>
<protein>
    <recommendedName>
        <fullName evidence="7">Ribosomal protein</fullName>
    </recommendedName>
</protein>
<keyword evidence="4 7" id="KW-0689">Ribosomal protein</keyword>
<evidence type="ECO:0000256" key="6">
    <source>
        <dbReference type="ARBA" id="ARBA00023274"/>
    </source>
</evidence>
<dbReference type="OMA" id="VYQTINS"/>
<keyword evidence="5" id="KW-0496">Mitochondrion</keyword>
<comment type="subcellular location">
    <subcellularLocation>
        <location evidence="1">Mitochondrion</location>
    </subcellularLocation>
</comment>
<dbReference type="Pfam" id="PF00444">
    <property type="entry name" value="Ribosomal_L36"/>
    <property type="match status" value="1"/>
</dbReference>
<keyword evidence="9" id="KW-1185">Reference proteome</keyword>